<dbReference type="InterPro" id="IPR055404">
    <property type="entry name" value="ARM_KNTC1_2nd"/>
</dbReference>
<dbReference type="GO" id="GO:0005737">
    <property type="term" value="C:cytoplasm"/>
    <property type="evidence" value="ECO:0007669"/>
    <property type="project" value="TreeGrafter"/>
</dbReference>
<reference evidence="6" key="2">
    <citation type="submission" date="2023-03" db="EMBL/GenBank/DDBJ databases">
        <authorList>
            <person name="Inwood S.N."/>
            <person name="Skelly J.G."/>
            <person name="Guhlin J."/>
            <person name="Harrop T.W.R."/>
            <person name="Goldson S.G."/>
            <person name="Dearden P.K."/>
        </authorList>
    </citation>
    <scope>NUCLEOTIDE SEQUENCE</scope>
    <source>
        <strain evidence="6">Lincoln</strain>
        <tissue evidence="6">Whole body</tissue>
    </source>
</reference>
<dbReference type="EMBL" id="JAQQBR010000001">
    <property type="protein sequence ID" value="KAK0182399.1"/>
    <property type="molecule type" value="Genomic_DNA"/>
</dbReference>
<gene>
    <name evidence="6" type="ORF">PV327_000543</name>
</gene>
<sequence length="2064" mass="238484">MAIKWNRVTSGFDCEDETINFGTRNFAENNGSIYETWTLATIESNSDNENEIYTQNPNVKATIWYKRMCIAIDTCITIFHDQTCQDVLTSIGFDSLITSYCLSMDGLCLFVSVGDITLHCFILIDGGRQIFNIDMSEYNCSNIVKIYLHEKENIIDVIVISSNGDIYRVHGIDRDLMNNETISDYHQIMKSIDRISSTPSVEYCTQINIDGYANESSNNDQLSMIIIGEELCLLPDKISCSLKDLPFQYTKVQFFNNYKAMICLRTDGNLSIVCMKTLLGIKIWDGPVKDFLTIHEGAHELNQMLVLMAPKNNESTSLLHLMSFPDFNIKYTMSVSSLTYLVDIVGDTIDRLLYLEGIKKFDNSLDVIRIKAIEEGMPEFRLERLLRQRRFDEALTFARKFNLDTESIYRAEALFSMNSLRLQINNKEIVNWDRFKTVLDKINDIKFVQECCKNTLIYNYKDTKNLLEYLRQRIIKYINEHDEIHNKDVSNLLQDVNNNLKKLETFESIQKIKMNKQNNENVDSTEWNKFSKANLFEECIKYLSFGELDAAALIWIRHISNFSQNITEDTVIGILNAIPANLLPSELWTWLHHFIPSITSFIPGALAKIIHWSCKKTKTFETFHRGDWPEIGIKFANGLIDLLHFDDYNVCFQFHQQYANKNSEFHQLTKLIQAMTDLLELKSQYKVVVPLSTYLGDATDVINLLLNKVHIDEINGLMKNFLQKYMLNNSLQNDKVLSNFIQNTLRNSKDWWLGEKAPWDKRLAIVIGYIHNIQNRLQQTLLVLKKAPVPWSEVLIQLAQQSYIYNHPLVSQIRFESNYVTEKLILKKYGFAHTGQNMIFFHSIVKQNRPTMIDDIFESTKTDRNLRMTILHFCVSYHLKQGNIDNMMNIFRQLTDDIVVECCQQLVYVIQSKLNFSARQDEPLNCHTTFEVLGSVDTLLRNVLARNSKYSNRLDLVLETISNLRNLHRLNMELKICITMNSYIKNKKEVLLDYVKKLIDVNFSDKFDWSNICKKIERANSLLCLPKFFGLYCLLDMFKHSADLKSFVALHLSDKQIILDEEVEYVNKICTLLIQNPVNDLKISVCLRNLYSSILLISDEKNSLLDNLYLGRHIDAYNNVVGMQTNEDDSSLYSTTKNSIRDFYPIYRDASVLSGCDLLPLLKDAFEICSFYRMKFRDGNSAIIINDNETNIELLSKSLLNRVKSTQNEHCDFSLLNIIATIHFELYSYLPASEKSVAEIRLVFNHCVDTMFKKVINSGIFDMQLGLTCLFLLPEAEALKLLSSIARIFQIDYTRDKFVKDLGFEYSRLINDVNHMEKFETHRILHYWGKRLSKYGISHREILQSDTVKKREILRSIMVSNKPDTLELMHNFCKNFGFNVDDCYLLYLDCLLTSWQPNFTVNDQNELKIDKEDVGKLMATCKKIASEIINKEALKRNLSEMIAQINFYHYEIFLILLELSEESNVEAKSHLCFLQNYTRIGAPTDIEYEEWKKFSQENISLPSIAKWRLPFLPKVDQNKLIIPELNLKTYEEWLKISGVLKITVCSICTLAVKGAVTEAWKYDNDNYEKNPTKWSINLRNSTLLKDIKACIDSMIKLNGTDGLYYGTAALYYVVNHTPPGADLVAAAKECFVYSERWQQECNQTIQSVNNKLPKIKEKYLKYMFKHVLHTHGLGQEKYLNLVYTPEKLIHELYNDETIPYRYKCVISNRPDINSAVNTLGSIYPLNLIKIRLELLNDWLQPWDDSDNGVNDSISTNFGQHLSTSASNDSFIMDNNLLRACYIAGSADECFINYLIAIAFPEDFDNCSNPCLRFRALRVLQSITSDDSLQDYVKRDINTINKYMKTLKYLSELERLGLGGYSVKGFDECSKLKLVQVLINSQYYTSRALSLIPQLYNDYKINNYNLLTVALDRMVELSLVKELKSTLSILGSAECIIDSNGYIAAWQIIINDPFNKLDQSCKETIENCIEILRVLQACPIIDKLEFRTIINCCVRAKQLHLAAALLPVVVQNKDKDLIITELGRSEKSNDITAKLMELKIKGILIVRQALIILEQTGIVSSSINN</sequence>
<dbReference type="Pfam" id="PF10493">
    <property type="entry name" value="Rod_C"/>
    <property type="match status" value="1"/>
</dbReference>
<dbReference type="GO" id="GO:0005828">
    <property type="term" value="C:kinetochore microtubule"/>
    <property type="evidence" value="ECO:0007669"/>
    <property type="project" value="TreeGrafter"/>
</dbReference>
<protein>
    <recommendedName>
        <fullName evidence="8">Kinetochore-associated protein 1</fullName>
    </recommendedName>
</protein>
<dbReference type="GO" id="GO:0031267">
    <property type="term" value="F:small GTPase binding"/>
    <property type="evidence" value="ECO:0007669"/>
    <property type="project" value="TreeGrafter"/>
</dbReference>
<evidence type="ECO:0008006" key="8">
    <source>
        <dbReference type="Google" id="ProtNLM"/>
    </source>
</evidence>
<dbReference type="GO" id="GO:0007094">
    <property type="term" value="P:mitotic spindle assembly checkpoint signaling"/>
    <property type="evidence" value="ECO:0007669"/>
    <property type="project" value="TreeGrafter"/>
</dbReference>
<feature type="domain" description="KNTC1 N-terminal" evidence="2">
    <location>
        <begin position="20"/>
        <end position="362"/>
    </location>
</feature>
<evidence type="ECO:0000259" key="3">
    <source>
        <dbReference type="Pfam" id="PF24515"/>
    </source>
</evidence>
<dbReference type="GO" id="GO:1903394">
    <property type="term" value="P:protein localization to kinetochore involved in kinetochore assembly"/>
    <property type="evidence" value="ECO:0007669"/>
    <property type="project" value="TreeGrafter"/>
</dbReference>
<dbReference type="InterPro" id="IPR019527">
    <property type="entry name" value="RZZ-complex_KNTC1/ROD_C"/>
</dbReference>
<dbReference type="InterPro" id="IPR052802">
    <property type="entry name" value="KNTC1"/>
</dbReference>
<dbReference type="GO" id="GO:1990423">
    <property type="term" value="C:RZZ complex"/>
    <property type="evidence" value="ECO:0007669"/>
    <property type="project" value="TreeGrafter"/>
</dbReference>
<evidence type="ECO:0000313" key="6">
    <source>
        <dbReference type="EMBL" id="KAK0182399.1"/>
    </source>
</evidence>
<evidence type="ECO:0000259" key="5">
    <source>
        <dbReference type="Pfam" id="PF24520"/>
    </source>
</evidence>
<feature type="domain" description="KNTC1 third ARM-repeats" evidence="3">
    <location>
        <begin position="1248"/>
        <end position="1457"/>
    </location>
</feature>
<keyword evidence="7" id="KW-1185">Reference proteome</keyword>
<feature type="domain" description="KNTC1 second ARM-repeats" evidence="4">
    <location>
        <begin position="756"/>
        <end position="893"/>
    </location>
</feature>
<evidence type="ECO:0000313" key="7">
    <source>
        <dbReference type="Proteomes" id="UP001168972"/>
    </source>
</evidence>
<evidence type="ECO:0000259" key="2">
    <source>
        <dbReference type="Pfam" id="PF24506"/>
    </source>
</evidence>
<feature type="domain" description="KNTC1 first ARM-repeats" evidence="5">
    <location>
        <begin position="384"/>
        <end position="633"/>
    </location>
</feature>
<dbReference type="Pfam" id="PF24520">
    <property type="entry name" value="ARM_KNTC1_1st"/>
    <property type="match status" value="1"/>
</dbReference>
<dbReference type="InterPro" id="IPR055402">
    <property type="entry name" value="KNTC1_N"/>
</dbReference>
<dbReference type="Pfam" id="PF24515">
    <property type="entry name" value="ARM_KNTC1_3rd"/>
    <property type="match status" value="1"/>
</dbReference>
<evidence type="ECO:0000259" key="1">
    <source>
        <dbReference type="Pfam" id="PF10493"/>
    </source>
</evidence>
<proteinExistence type="predicted"/>
<dbReference type="Proteomes" id="UP001168972">
    <property type="component" value="Unassembled WGS sequence"/>
</dbReference>
<dbReference type="GO" id="GO:0000070">
    <property type="term" value="P:mitotic sister chromatid segregation"/>
    <property type="evidence" value="ECO:0007669"/>
    <property type="project" value="TreeGrafter"/>
</dbReference>
<dbReference type="Pfam" id="PF24516">
    <property type="entry name" value="ARM_KNTC1_2nd"/>
    <property type="match status" value="1"/>
</dbReference>
<accession>A0AA39G6F2</accession>
<dbReference type="Pfam" id="PF24506">
    <property type="entry name" value="KNTC1_N"/>
    <property type="match status" value="1"/>
</dbReference>
<organism evidence="6 7">
    <name type="scientific">Microctonus hyperodae</name>
    <name type="common">Parasitoid wasp</name>
    <dbReference type="NCBI Taxonomy" id="165561"/>
    <lineage>
        <taxon>Eukaryota</taxon>
        <taxon>Metazoa</taxon>
        <taxon>Ecdysozoa</taxon>
        <taxon>Arthropoda</taxon>
        <taxon>Hexapoda</taxon>
        <taxon>Insecta</taxon>
        <taxon>Pterygota</taxon>
        <taxon>Neoptera</taxon>
        <taxon>Endopterygota</taxon>
        <taxon>Hymenoptera</taxon>
        <taxon>Apocrita</taxon>
        <taxon>Ichneumonoidea</taxon>
        <taxon>Braconidae</taxon>
        <taxon>Euphorinae</taxon>
        <taxon>Microctonus</taxon>
    </lineage>
</organism>
<comment type="caution">
    <text evidence="6">The sequence shown here is derived from an EMBL/GenBank/DDBJ whole genome shotgun (WGS) entry which is preliminary data.</text>
</comment>
<dbReference type="PANTHER" id="PTHR15688">
    <property type="entry name" value="KINETOCHORE-ASSOCIATED PROTEIN 1"/>
    <property type="match status" value="1"/>
</dbReference>
<name>A0AA39G6F2_MICHY</name>
<evidence type="ECO:0000259" key="4">
    <source>
        <dbReference type="Pfam" id="PF24516"/>
    </source>
</evidence>
<dbReference type="InterPro" id="IPR055405">
    <property type="entry name" value="ARM_KNTC1_3rd"/>
</dbReference>
<feature type="domain" description="RZZ complex subunit KNTC1/ROD C-terminal" evidence="1">
    <location>
        <begin position="1499"/>
        <end position="2037"/>
    </location>
</feature>
<reference evidence="6" key="1">
    <citation type="journal article" date="2023" name="bioRxiv">
        <title>Scaffold-level genome assemblies of two parasitoid biocontrol wasps reveal the parthenogenesis mechanism and an associated novel virus.</title>
        <authorList>
            <person name="Inwood S."/>
            <person name="Skelly J."/>
            <person name="Guhlin J."/>
            <person name="Harrop T."/>
            <person name="Goldson S."/>
            <person name="Dearden P."/>
        </authorList>
    </citation>
    <scope>NUCLEOTIDE SEQUENCE</scope>
    <source>
        <strain evidence="6">Lincoln</strain>
        <tissue evidence="6">Whole body</tissue>
    </source>
</reference>
<dbReference type="InterPro" id="IPR055403">
    <property type="entry name" value="ARM_KNTC1_1st"/>
</dbReference>
<dbReference type="PANTHER" id="PTHR15688:SF1">
    <property type="entry name" value="KINETOCHORE-ASSOCIATED PROTEIN 1"/>
    <property type="match status" value="1"/>
</dbReference>